<evidence type="ECO:0000256" key="2">
    <source>
        <dbReference type="ARBA" id="ARBA00023136"/>
    </source>
</evidence>
<comment type="subunit">
    <text evidence="4">Part of the Bam complex.</text>
</comment>
<comment type="similarity">
    <text evidence="4">Belongs to the BamB family.</text>
</comment>
<dbReference type="AlphaFoldDB" id="J5K7F0"/>
<dbReference type="PANTHER" id="PTHR34512:SF30">
    <property type="entry name" value="OUTER MEMBRANE PROTEIN ASSEMBLY FACTOR BAMB"/>
    <property type="match status" value="1"/>
</dbReference>
<protein>
    <recommendedName>
        <fullName evidence="4">Outer membrane protein assembly factor BamB</fullName>
    </recommendedName>
</protein>
<dbReference type="STRING" id="1123866.NT01SARS_0225"/>
<dbReference type="Proteomes" id="UP000010305">
    <property type="component" value="Unassembled WGS sequence"/>
</dbReference>
<name>J5K7F0_9GAMM</name>
<dbReference type="Pfam" id="PF13360">
    <property type="entry name" value="PQQ_2"/>
    <property type="match status" value="1"/>
</dbReference>
<dbReference type="InterPro" id="IPR018391">
    <property type="entry name" value="PQQ_b-propeller_rpt"/>
</dbReference>
<dbReference type="PANTHER" id="PTHR34512">
    <property type="entry name" value="CELL SURFACE PROTEIN"/>
    <property type="match status" value="1"/>
</dbReference>
<keyword evidence="4" id="KW-0564">Palmitate</keyword>
<evidence type="ECO:0000313" key="7">
    <source>
        <dbReference type="Proteomes" id="UP000010305"/>
    </source>
</evidence>
<keyword evidence="3 4" id="KW-0998">Cell outer membrane</keyword>
<dbReference type="Gene3D" id="2.130.10.10">
    <property type="entry name" value="YVTN repeat-like/Quinoprotein amine dehydrogenase"/>
    <property type="match status" value="1"/>
</dbReference>
<dbReference type="HAMAP" id="MF_00923">
    <property type="entry name" value="OM_assembly_BamB"/>
    <property type="match status" value="1"/>
</dbReference>
<dbReference type="SMART" id="SM00564">
    <property type="entry name" value="PQQ"/>
    <property type="match status" value="7"/>
</dbReference>
<dbReference type="GO" id="GO:0009279">
    <property type="term" value="C:cell outer membrane"/>
    <property type="evidence" value="ECO:0007669"/>
    <property type="project" value="UniProtKB-SubCell"/>
</dbReference>
<comment type="function">
    <text evidence="4">Part of the outer membrane protein assembly complex, which is involved in assembly and insertion of beta-barrel proteins into the outer membrane.</text>
</comment>
<dbReference type="InterPro" id="IPR011047">
    <property type="entry name" value="Quinoprotein_ADH-like_sf"/>
</dbReference>
<dbReference type="HOGENOM" id="CLU_027480_0_1_6"/>
<evidence type="ECO:0000256" key="3">
    <source>
        <dbReference type="ARBA" id="ARBA00023237"/>
    </source>
</evidence>
<comment type="subcellular location">
    <subcellularLocation>
        <location evidence="4">Cell outer membrane</location>
        <topology evidence="4">Lipid-anchor</topology>
    </subcellularLocation>
</comment>
<organism evidence="6 7">
    <name type="scientific">SAR86 cluster bacterium SAR86A</name>
    <dbReference type="NCBI Taxonomy" id="1123866"/>
    <lineage>
        <taxon>Bacteria</taxon>
        <taxon>Pseudomonadati</taxon>
        <taxon>Pseudomonadota</taxon>
        <taxon>Gammaproteobacteria</taxon>
        <taxon>SAR86 cluster</taxon>
    </lineage>
</organism>
<dbReference type="EMBL" id="JH611156">
    <property type="protein sequence ID" value="EJP71748.1"/>
    <property type="molecule type" value="Genomic_DNA"/>
</dbReference>
<dbReference type="NCBIfam" id="TIGR03300">
    <property type="entry name" value="assembly_YfgL"/>
    <property type="match status" value="1"/>
</dbReference>
<evidence type="ECO:0000256" key="4">
    <source>
        <dbReference type="HAMAP-Rule" id="MF_00923"/>
    </source>
</evidence>
<dbReference type="InterPro" id="IPR015943">
    <property type="entry name" value="WD40/YVTN_repeat-like_dom_sf"/>
</dbReference>
<evidence type="ECO:0000256" key="1">
    <source>
        <dbReference type="ARBA" id="ARBA00022729"/>
    </source>
</evidence>
<keyword evidence="4 6" id="KW-0449">Lipoprotein</keyword>
<dbReference type="InterPro" id="IPR002372">
    <property type="entry name" value="PQQ_rpt_dom"/>
</dbReference>
<proteinExistence type="inferred from homology"/>
<dbReference type="InterPro" id="IPR017687">
    <property type="entry name" value="BamB"/>
</dbReference>
<dbReference type="PROSITE" id="PS51257">
    <property type="entry name" value="PROKAR_LIPOPROTEIN"/>
    <property type="match status" value="1"/>
</dbReference>
<dbReference type="GO" id="GO:0051205">
    <property type="term" value="P:protein insertion into membrane"/>
    <property type="evidence" value="ECO:0007669"/>
    <property type="project" value="UniProtKB-UniRule"/>
</dbReference>
<dbReference type="GO" id="GO:0043165">
    <property type="term" value="P:Gram-negative-bacterium-type cell outer membrane assembly"/>
    <property type="evidence" value="ECO:0007669"/>
    <property type="project" value="UniProtKB-UniRule"/>
</dbReference>
<keyword evidence="1 4" id="KW-0732">Signal</keyword>
<evidence type="ECO:0000313" key="6">
    <source>
        <dbReference type="EMBL" id="EJP71748.1"/>
    </source>
</evidence>
<gene>
    <name evidence="6" type="primary">yfgL</name>
    <name evidence="4" type="synonym">bamB</name>
    <name evidence="6" type="ORF">NT01SARS_0225</name>
</gene>
<feature type="domain" description="Pyrrolo-quinoline quinone repeat" evidence="5">
    <location>
        <begin position="87"/>
        <end position="317"/>
    </location>
</feature>
<dbReference type="SUPFAM" id="SSF50998">
    <property type="entry name" value="Quinoprotein alcohol dehydrogenase-like"/>
    <property type="match status" value="1"/>
</dbReference>
<evidence type="ECO:0000259" key="5">
    <source>
        <dbReference type="Pfam" id="PF13360"/>
    </source>
</evidence>
<reference evidence="6 7" key="1">
    <citation type="journal article" date="2012" name="ISME J.">
        <title>Genomic insights to SAR86, an abundant and uncultivated marine bacterial lineage.</title>
        <authorList>
            <person name="Dupont C.L."/>
            <person name="Rusch D.B."/>
            <person name="Yooseph S."/>
            <person name="Lombardo M.J."/>
            <person name="Richter R.A."/>
            <person name="Valas R."/>
            <person name="Novotny M."/>
            <person name="Yee-Greenbaum J."/>
            <person name="Selengut J.D."/>
            <person name="Haft D.H."/>
            <person name="Halpern A.L."/>
            <person name="Lasken R.S."/>
            <person name="Nealson K."/>
            <person name="Friedman R."/>
            <person name="Venter J.C."/>
        </authorList>
    </citation>
    <scope>NUCLEOTIDE SEQUENCE [LARGE SCALE GENOMIC DNA]</scope>
</reference>
<sequence length="389" mass="42840">MEMSKLNKKTFFIILLSSSLVSCSTFDSLRFWQNDDDVDPDEPKELLSFNEQRNINIEWDISFNGVNDLGSFKPGFSSENLFFADAEGNLISVQSSTGKENWKKQLNFLSSGVASGFGILVVSDIKGNVIALNQNDGSEIWSTNVKGEVLSTAAIDPKTVVVKTGSGELIGLEKTSGETLWSYRSKLPTLTIRGSSSPVIFDNNVFVTFDNGRLGVFDINSGFLLWDGAISYVSGTSELDNLIDADADPVVDGGLVYTTNYQGKLNIFDIAQKRSVWSYDVSSFFSPVVSRGMIIVSESNSNIKSFSAKSLEESWSNEDYLNRELSNPASFKGNLVFGDFEGYLHVIDPLNGKTIGRKKISKKPIKTLFSRSNSLYAIDEAFNLFSVSI</sequence>
<accession>J5K7F0</accession>
<keyword evidence="2 4" id="KW-0472">Membrane</keyword>